<evidence type="ECO:0000313" key="3">
    <source>
        <dbReference type="EMBL" id="ABB15417.1"/>
    </source>
</evidence>
<sequence length="184" mass="20039">MMIVEATIFAGFGGQGVMRIGQLLTYAGLKEGKGVIWYPAYGSEQRGGTANCTVIIDERRSQVVSPVVKYPTSLVILNEPSLLRFEARLMAGGKLFYNSSLVKSKPKREDIDVYPIPANKIAEELGNVMAANMVMLGAMAAITKVVDIDSLKNELTTIFKGKSENIIKLNELALEKGREAALQL</sequence>
<protein>
    <submittedName>
        <fullName evidence="3">Putative keto/oxoacid ferredoxin oxidoreductase, gamma subunit</fullName>
    </submittedName>
</protein>
<dbReference type="InterPro" id="IPR002869">
    <property type="entry name" value="Pyrv_flavodox_OxRed_cen"/>
</dbReference>
<keyword evidence="1" id="KW-0560">Oxidoreductase</keyword>
<keyword evidence="4" id="KW-1185">Reference proteome</keyword>
<dbReference type="Proteomes" id="UP000002706">
    <property type="component" value="Chromosome"/>
</dbReference>
<dbReference type="PANTHER" id="PTHR42730:SF1">
    <property type="entry name" value="2-OXOGLUTARATE SYNTHASE SUBUNIT KORC"/>
    <property type="match status" value="1"/>
</dbReference>
<evidence type="ECO:0000259" key="2">
    <source>
        <dbReference type="Pfam" id="PF01558"/>
    </source>
</evidence>
<dbReference type="InterPro" id="IPR011894">
    <property type="entry name" value="PorC_KorC"/>
</dbReference>
<dbReference type="KEGG" id="chy:CHY_1313"/>
<dbReference type="NCBIfam" id="TIGR02175">
    <property type="entry name" value="PorC_KorC"/>
    <property type="match status" value="1"/>
</dbReference>
<feature type="domain" description="Pyruvate/ketoisovalerate oxidoreductase catalytic" evidence="2">
    <location>
        <begin position="13"/>
        <end position="179"/>
    </location>
</feature>
<dbReference type="PANTHER" id="PTHR42730">
    <property type="entry name" value="2-OXOGLUTARATE SYNTHASE SUBUNIT KORC"/>
    <property type="match status" value="1"/>
</dbReference>
<dbReference type="AlphaFoldDB" id="Q3ACI7"/>
<name>Q3ACI7_CARHZ</name>
<dbReference type="SUPFAM" id="SSF53323">
    <property type="entry name" value="Pyruvate-ferredoxin oxidoreductase, PFOR, domain III"/>
    <property type="match status" value="1"/>
</dbReference>
<gene>
    <name evidence="3" type="ordered locus">CHY_1313</name>
</gene>
<dbReference type="InterPro" id="IPR019752">
    <property type="entry name" value="Pyrv/ketoisovalerate_OxRed_cat"/>
</dbReference>
<dbReference type="InParanoid" id="Q3ACI7"/>
<dbReference type="STRING" id="246194.CHY_1313"/>
<proteinExistence type="predicted"/>
<dbReference type="Pfam" id="PF01558">
    <property type="entry name" value="POR"/>
    <property type="match status" value="1"/>
</dbReference>
<reference evidence="3 4" key="1">
    <citation type="journal article" date="2005" name="PLoS Genet.">
        <title>Life in hot carbon monoxide: the complete genome sequence of Carboxydothermus hydrogenoformans Z-2901.</title>
        <authorList>
            <person name="Wu M."/>
            <person name="Ren Q."/>
            <person name="Durkin A.S."/>
            <person name="Daugherty S.C."/>
            <person name="Brinkac L.M."/>
            <person name="Dodson R.J."/>
            <person name="Madupu R."/>
            <person name="Sullivan S.A."/>
            <person name="Kolonay J.F."/>
            <person name="Haft D.H."/>
            <person name="Nelson W.C."/>
            <person name="Tallon L.J."/>
            <person name="Jones K.M."/>
            <person name="Ulrich L.E."/>
            <person name="Gonzalez J.M."/>
            <person name="Zhulin I.B."/>
            <person name="Robb F.T."/>
            <person name="Eisen J.A."/>
        </authorList>
    </citation>
    <scope>NUCLEOTIDE SEQUENCE [LARGE SCALE GENOMIC DNA]</scope>
    <source>
        <strain evidence="4">ATCC BAA-161 / DSM 6008 / Z-2901</strain>
    </source>
</reference>
<evidence type="ECO:0000256" key="1">
    <source>
        <dbReference type="ARBA" id="ARBA00023002"/>
    </source>
</evidence>
<dbReference type="eggNOG" id="COG1014">
    <property type="taxonomic scope" value="Bacteria"/>
</dbReference>
<accession>Q3ACI7</accession>
<dbReference type="EMBL" id="CP000141">
    <property type="protein sequence ID" value="ABB15417.1"/>
    <property type="molecule type" value="Genomic_DNA"/>
</dbReference>
<evidence type="ECO:0000313" key="4">
    <source>
        <dbReference type="Proteomes" id="UP000002706"/>
    </source>
</evidence>
<dbReference type="HOGENOM" id="CLU_087284_0_1_9"/>
<dbReference type="Gene3D" id="3.40.920.10">
    <property type="entry name" value="Pyruvate-ferredoxin oxidoreductase, PFOR, domain III"/>
    <property type="match status" value="1"/>
</dbReference>
<dbReference type="InterPro" id="IPR052554">
    <property type="entry name" value="2-oxoglutarate_synth_KorC"/>
</dbReference>
<organism evidence="3 4">
    <name type="scientific">Carboxydothermus hydrogenoformans (strain ATCC BAA-161 / DSM 6008 / Z-2901)</name>
    <dbReference type="NCBI Taxonomy" id="246194"/>
    <lineage>
        <taxon>Bacteria</taxon>
        <taxon>Bacillati</taxon>
        <taxon>Bacillota</taxon>
        <taxon>Clostridia</taxon>
        <taxon>Thermoanaerobacterales</taxon>
        <taxon>Thermoanaerobacteraceae</taxon>
        <taxon>Carboxydothermus</taxon>
    </lineage>
</organism>
<dbReference type="GO" id="GO:0016625">
    <property type="term" value="F:oxidoreductase activity, acting on the aldehyde or oxo group of donors, iron-sulfur protein as acceptor"/>
    <property type="evidence" value="ECO:0007669"/>
    <property type="project" value="InterPro"/>
</dbReference>